<proteinExistence type="predicted"/>
<dbReference type="SUPFAM" id="SSF53927">
    <property type="entry name" value="Cytidine deaminase-like"/>
    <property type="match status" value="1"/>
</dbReference>
<feature type="domain" description="CMP/dCMP-type deaminase" evidence="2">
    <location>
        <begin position="2"/>
        <end position="70"/>
    </location>
</feature>
<accession>A0ABQ0LA13</accession>
<dbReference type="EMBL" id="DF844096">
    <property type="protein sequence ID" value="GAT47965.1"/>
    <property type="molecule type" value="Genomic_DNA"/>
</dbReference>
<gene>
    <name evidence="3" type="ORF">MCHLO_05403</name>
</gene>
<feature type="compositionally biased region" description="Low complexity" evidence="1">
    <location>
        <begin position="93"/>
        <end position="132"/>
    </location>
</feature>
<evidence type="ECO:0000313" key="3">
    <source>
        <dbReference type="EMBL" id="GAT47965.1"/>
    </source>
</evidence>
<feature type="compositionally biased region" description="Basic and acidic residues" evidence="1">
    <location>
        <begin position="184"/>
        <end position="207"/>
    </location>
</feature>
<keyword evidence="4" id="KW-1185">Reference proteome</keyword>
<reference evidence="3" key="1">
    <citation type="submission" date="2014-09" db="EMBL/GenBank/DDBJ databases">
        <title>Genome sequence of the luminous mushroom Mycena chlorophos for searching fungal bioluminescence genes.</title>
        <authorList>
            <person name="Tanaka Y."/>
            <person name="Kasuga D."/>
            <person name="Oba Y."/>
            <person name="Hase S."/>
            <person name="Sato K."/>
            <person name="Oba Y."/>
            <person name="Sakakibara Y."/>
        </authorList>
    </citation>
    <scope>NUCLEOTIDE SEQUENCE</scope>
</reference>
<evidence type="ECO:0000313" key="4">
    <source>
        <dbReference type="Proteomes" id="UP000815677"/>
    </source>
</evidence>
<name>A0ABQ0LA13_MYCCL</name>
<feature type="compositionally biased region" description="Basic residues" evidence="1">
    <location>
        <begin position="171"/>
        <end position="183"/>
    </location>
</feature>
<evidence type="ECO:0000256" key="1">
    <source>
        <dbReference type="SAM" id="MobiDB-lite"/>
    </source>
</evidence>
<dbReference type="Gene3D" id="3.40.140.10">
    <property type="entry name" value="Cytidine Deaminase, domain 2"/>
    <property type="match status" value="1"/>
</dbReference>
<dbReference type="InterPro" id="IPR002125">
    <property type="entry name" value="CMP_dCMP_dom"/>
</dbReference>
<protein>
    <recommendedName>
        <fullName evidence="2">CMP/dCMP-type deaminase domain-containing protein</fullName>
    </recommendedName>
</protein>
<dbReference type="Pfam" id="PF00383">
    <property type="entry name" value="dCMP_cyt_deam_1"/>
    <property type="match status" value="1"/>
</dbReference>
<feature type="region of interest" description="Disordered" evidence="1">
    <location>
        <begin position="70"/>
        <end position="208"/>
    </location>
</feature>
<organism evidence="3 4">
    <name type="scientific">Mycena chlorophos</name>
    <name type="common">Agaric fungus</name>
    <name type="synonym">Agaricus chlorophos</name>
    <dbReference type="NCBI Taxonomy" id="658473"/>
    <lineage>
        <taxon>Eukaryota</taxon>
        <taxon>Fungi</taxon>
        <taxon>Dikarya</taxon>
        <taxon>Basidiomycota</taxon>
        <taxon>Agaricomycotina</taxon>
        <taxon>Agaricomycetes</taxon>
        <taxon>Agaricomycetidae</taxon>
        <taxon>Agaricales</taxon>
        <taxon>Marasmiineae</taxon>
        <taxon>Mycenaceae</taxon>
        <taxon>Mycena</taxon>
    </lineage>
</organism>
<sequence>MNKPQFYLSQCMEAASKSPMYYTLGSAIIKGGKVVSTGYNHQRPNYDTPGGGKPLSMHAEMASIFNATRGQALQRAAEEEEKQPKKHHHHIHLQQQRQQQQQQGEEGNYTTNGAYYNNYPNGNNNTTTNNNGAVRCPLVPSRDLDSRPRPRRAPYAVSTAPARRMDSATRHQLHHHQQYRHYPHGYEGERTETERGRKARAKADAGKWQKRATARRRIRLAKLNGADLYVCRVTRSGELACSKPCWRCIEWCAWAGIKRIFHWSVLEQRFICLKVAEAAATHDCYETVMDSRLLASPAVLLRG</sequence>
<evidence type="ECO:0000259" key="2">
    <source>
        <dbReference type="Pfam" id="PF00383"/>
    </source>
</evidence>
<dbReference type="InterPro" id="IPR016193">
    <property type="entry name" value="Cytidine_deaminase-like"/>
</dbReference>
<dbReference type="Proteomes" id="UP000815677">
    <property type="component" value="Unassembled WGS sequence"/>
</dbReference>